<feature type="region of interest" description="Disordered" evidence="1">
    <location>
        <begin position="1"/>
        <end position="23"/>
    </location>
</feature>
<feature type="compositionally biased region" description="Basic and acidic residues" evidence="1">
    <location>
        <begin position="262"/>
        <end position="294"/>
    </location>
</feature>
<organism evidence="2 3">
    <name type="scientific">Penicillium ucsense</name>
    <dbReference type="NCBI Taxonomy" id="2839758"/>
    <lineage>
        <taxon>Eukaryota</taxon>
        <taxon>Fungi</taxon>
        <taxon>Dikarya</taxon>
        <taxon>Ascomycota</taxon>
        <taxon>Pezizomycotina</taxon>
        <taxon>Eurotiomycetes</taxon>
        <taxon>Eurotiomycetidae</taxon>
        <taxon>Eurotiales</taxon>
        <taxon>Aspergillaceae</taxon>
        <taxon>Penicillium</taxon>
    </lineage>
</organism>
<dbReference type="Proteomes" id="UP000631181">
    <property type="component" value="Unassembled WGS sequence"/>
</dbReference>
<feature type="region of interest" description="Disordered" evidence="1">
    <location>
        <begin position="262"/>
        <end position="369"/>
    </location>
</feature>
<keyword evidence="3" id="KW-1185">Reference proteome</keyword>
<evidence type="ECO:0000313" key="2">
    <source>
        <dbReference type="EMBL" id="KAF7717608.1"/>
    </source>
</evidence>
<comment type="caution">
    <text evidence="2">The sequence shown here is derived from an EMBL/GenBank/DDBJ whole genome shotgun (WGS) entry which is preliminary data.</text>
</comment>
<protein>
    <recommendedName>
        <fullName evidence="4">Peroxin 26</fullName>
    </recommendedName>
</protein>
<evidence type="ECO:0000313" key="3">
    <source>
        <dbReference type="Proteomes" id="UP000631181"/>
    </source>
</evidence>
<sequence>MTDEMSSSQTQLSSASSSTSASPAKLCSKTYKKASQLYLTRRLPESLESLQPILTVPSSQDEHLTNGDHSAAVATIATAPSTWRIKVWNLYITLLSAIVDLGAEEGKVQFGHKEWKAIATQVREGGIWENVVQIGYRGQEGSVDAEVVFNLATLILNHSSSQSLNQQRLETYLSSYGQPNLDLTDRLQDASNGLQSSRITIGNGTHTPKDLNARVRIIEIFTLHVLPRNGEWDYAQEFINLSEVLDEERKELFVQTLEGLKEEKERGEMRAAELQRQKDLELERQREDERRQAEEEAAQAAAASTNGHKRNASEVDYGIDKSGSRSKAKGSTKSGEKLTSSSKGGTRSSLSSNSKSSKKQVKAQPRSQAQATANMLHNLFAKIVQRISGNPMSIARTLLFLLGILMAMSRQGIRDRVRRITGSAWQKVKGTVGMGVKVSYI</sequence>
<dbReference type="EMBL" id="WIWV01000025">
    <property type="protein sequence ID" value="KAF7717608.1"/>
    <property type="molecule type" value="Genomic_DNA"/>
</dbReference>
<accession>A0A8J8WLB2</accession>
<evidence type="ECO:0008006" key="4">
    <source>
        <dbReference type="Google" id="ProtNLM"/>
    </source>
</evidence>
<proteinExistence type="predicted"/>
<evidence type="ECO:0000256" key="1">
    <source>
        <dbReference type="SAM" id="MobiDB-lite"/>
    </source>
</evidence>
<reference evidence="2" key="1">
    <citation type="journal article" date="2020" name="Front. Microbiol.">
        <title>Gene regulatory networks of Penicillium echinulatum 2HH and Penicillium oxalicum 114-2 inferred by a computational biology approach.</title>
        <authorList>
            <person name="Lenz A.R."/>
            <person name="Galan-Vasquez E."/>
            <person name="Balbinot E."/>
            <person name="De Abreu F.P."/>
            <person name="De Oliveira N.S."/>
            <person name="Da Rosa L.O."/>
            <person name="De Avila E Silva S."/>
            <person name="Camassola M."/>
            <person name="Dillon A.J.P."/>
            <person name="Perez-Rueda E."/>
        </authorList>
    </citation>
    <scope>NUCLEOTIDE SEQUENCE</scope>
    <source>
        <strain evidence="2">S1M29</strain>
    </source>
</reference>
<feature type="compositionally biased region" description="Low complexity" evidence="1">
    <location>
        <begin position="1"/>
        <end position="22"/>
    </location>
</feature>
<dbReference type="AlphaFoldDB" id="A0A8J8WLB2"/>
<dbReference type="OrthoDB" id="3981028at2759"/>
<name>A0A8J8WLB2_9EURO</name>
<feature type="compositionally biased region" description="Low complexity" evidence="1">
    <location>
        <begin position="337"/>
        <end position="355"/>
    </location>
</feature>
<gene>
    <name evidence="2" type="ORF">PECM_004072</name>
</gene>